<comment type="caution">
    <text evidence="8">The sequence shown here is derived from an EMBL/GenBank/DDBJ whole genome shotgun (WGS) entry which is preliminary data.</text>
</comment>
<dbReference type="SUPFAM" id="SSF52172">
    <property type="entry name" value="CheY-like"/>
    <property type="match status" value="1"/>
</dbReference>
<dbReference type="PRINTS" id="PR00038">
    <property type="entry name" value="HTHLUXR"/>
</dbReference>
<keyword evidence="1 5" id="KW-0597">Phosphoprotein</keyword>
<dbReference type="SMART" id="SM00421">
    <property type="entry name" value="HTH_LUXR"/>
    <property type="match status" value="1"/>
</dbReference>
<evidence type="ECO:0000256" key="2">
    <source>
        <dbReference type="ARBA" id="ARBA00023015"/>
    </source>
</evidence>
<dbReference type="SMART" id="SM00448">
    <property type="entry name" value="REC"/>
    <property type="match status" value="1"/>
</dbReference>
<keyword evidence="9" id="KW-1185">Reference proteome</keyword>
<name>A0A9X3MYG5_9ACTN</name>
<evidence type="ECO:0000256" key="3">
    <source>
        <dbReference type="ARBA" id="ARBA00023125"/>
    </source>
</evidence>
<dbReference type="GO" id="GO:0006355">
    <property type="term" value="P:regulation of DNA-templated transcription"/>
    <property type="evidence" value="ECO:0007669"/>
    <property type="project" value="InterPro"/>
</dbReference>
<gene>
    <name evidence="8" type="ORF">OM076_24525</name>
</gene>
<sequence length="217" mass="23509">MRVVIADDNLLMREGIASLLRRADIEVVGEAGDAEELLTVVDEHVPEVAIVDVRMPPTHTDEGLRAANEIRERHPRMGIVILSQSVEAGTALKILAERPEGLGYLLKDRVTDLEDFASTLRRVAEGGCALDPRVVTQLLGARTDTGPLAALTDREREVLALVAEGRSNKGVGESLGVSERAVQKHVTSIFDKLGLPAGESDNRRILAVLTYLRPKPA</sequence>
<reference evidence="8" key="1">
    <citation type="submission" date="2022-10" db="EMBL/GenBank/DDBJ databases">
        <title>The WGS of Solirubrobacter ginsenosidimutans DSM 21036.</title>
        <authorList>
            <person name="Jiang Z."/>
        </authorList>
    </citation>
    <scope>NUCLEOTIDE SEQUENCE</scope>
    <source>
        <strain evidence="8">DSM 21036</strain>
    </source>
</reference>
<evidence type="ECO:0000313" key="8">
    <source>
        <dbReference type="EMBL" id="MDA0163462.1"/>
    </source>
</evidence>
<dbReference type="CDD" id="cd06170">
    <property type="entry name" value="LuxR_C_like"/>
    <property type="match status" value="1"/>
</dbReference>
<dbReference type="AlphaFoldDB" id="A0A9X3MYG5"/>
<dbReference type="PANTHER" id="PTHR43214:SF24">
    <property type="entry name" value="TRANSCRIPTIONAL REGULATORY PROTEIN NARL-RELATED"/>
    <property type="match status" value="1"/>
</dbReference>
<feature type="domain" description="HTH luxR-type" evidence="6">
    <location>
        <begin position="144"/>
        <end position="215"/>
    </location>
</feature>
<dbReference type="PROSITE" id="PS50043">
    <property type="entry name" value="HTH_LUXR_2"/>
    <property type="match status" value="1"/>
</dbReference>
<dbReference type="Proteomes" id="UP001149140">
    <property type="component" value="Unassembled WGS sequence"/>
</dbReference>
<dbReference type="InterPro" id="IPR000792">
    <property type="entry name" value="Tscrpt_reg_LuxR_C"/>
</dbReference>
<dbReference type="SUPFAM" id="SSF46894">
    <property type="entry name" value="C-terminal effector domain of the bipartite response regulators"/>
    <property type="match status" value="1"/>
</dbReference>
<dbReference type="Pfam" id="PF00072">
    <property type="entry name" value="Response_reg"/>
    <property type="match status" value="1"/>
</dbReference>
<accession>A0A9X3MYG5</accession>
<feature type="domain" description="Response regulatory" evidence="7">
    <location>
        <begin position="2"/>
        <end position="122"/>
    </location>
</feature>
<dbReference type="GO" id="GO:0003677">
    <property type="term" value="F:DNA binding"/>
    <property type="evidence" value="ECO:0007669"/>
    <property type="project" value="UniProtKB-KW"/>
</dbReference>
<evidence type="ECO:0000259" key="6">
    <source>
        <dbReference type="PROSITE" id="PS50043"/>
    </source>
</evidence>
<dbReference type="PANTHER" id="PTHR43214">
    <property type="entry name" value="TWO-COMPONENT RESPONSE REGULATOR"/>
    <property type="match status" value="1"/>
</dbReference>
<dbReference type="RefSeq" id="WP_270042708.1">
    <property type="nucleotide sequence ID" value="NZ_JAPDOD010000025.1"/>
</dbReference>
<evidence type="ECO:0000256" key="5">
    <source>
        <dbReference type="PROSITE-ProRule" id="PRU00169"/>
    </source>
</evidence>
<dbReference type="InterPro" id="IPR001789">
    <property type="entry name" value="Sig_transdc_resp-reg_receiver"/>
</dbReference>
<organism evidence="8 9">
    <name type="scientific">Solirubrobacter ginsenosidimutans</name>
    <dbReference type="NCBI Taxonomy" id="490573"/>
    <lineage>
        <taxon>Bacteria</taxon>
        <taxon>Bacillati</taxon>
        <taxon>Actinomycetota</taxon>
        <taxon>Thermoleophilia</taxon>
        <taxon>Solirubrobacterales</taxon>
        <taxon>Solirubrobacteraceae</taxon>
        <taxon>Solirubrobacter</taxon>
    </lineage>
</organism>
<protein>
    <submittedName>
        <fullName evidence="8">Response regulator transcription factor</fullName>
    </submittedName>
</protein>
<proteinExistence type="predicted"/>
<evidence type="ECO:0000259" key="7">
    <source>
        <dbReference type="PROSITE" id="PS50110"/>
    </source>
</evidence>
<dbReference type="CDD" id="cd17535">
    <property type="entry name" value="REC_NarL-like"/>
    <property type="match status" value="1"/>
</dbReference>
<keyword evidence="2" id="KW-0805">Transcription regulation</keyword>
<keyword evidence="4" id="KW-0804">Transcription</keyword>
<dbReference type="PROSITE" id="PS50110">
    <property type="entry name" value="RESPONSE_REGULATORY"/>
    <property type="match status" value="1"/>
</dbReference>
<dbReference type="InterPro" id="IPR016032">
    <property type="entry name" value="Sig_transdc_resp-reg_C-effctor"/>
</dbReference>
<keyword evidence="3" id="KW-0238">DNA-binding</keyword>
<dbReference type="InterPro" id="IPR011006">
    <property type="entry name" value="CheY-like_superfamily"/>
</dbReference>
<evidence type="ECO:0000256" key="1">
    <source>
        <dbReference type="ARBA" id="ARBA00022553"/>
    </source>
</evidence>
<dbReference type="Gene3D" id="1.10.10.10">
    <property type="entry name" value="Winged helix-like DNA-binding domain superfamily/Winged helix DNA-binding domain"/>
    <property type="match status" value="1"/>
</dbReference>
<dbReference type="InterPro" id="IPR039420">
    <property type="entry name" value="WalR-like"/>
</dbReference>
<evidence type="ECO:0000256" key="4">
    <source>
        <dbReference type="ARBA" id="ARBA00023163"/>
    </source>
</evidence>
<dbReference type="Gene3D" id="3.40.50.2300">
    <property type="match status" value="1"/>
</dbReference>
<dbReference type="Pfam" id="PF00196">
    <property type="entry name" value="GerE"/>
    <property type="match status" value="1"/>
</dbReference>
<dbReference type="InterPro" id="IPR036388">
    <property type="entry name" value="WH-like_DNA-bd_sf"/>
</dbReference>
<dbReference type="EMBL" id="JAPDOD010000025">
    <property type="protein sequence ID" value="MDA0163462.1"/>
    <property type="molecule type" value="Genomic_DNA"/>
</dbReference>
<feature type="modified residue" description="4-aspartylphosphate" evidence="5">
    <location>
        <position position="52"/>
    </location>
</feature>
<dbReference type="InterPro" id="IPR058245">
    <property type="entry name" value="NreC/VraR/RcsB-like_REC"/>
</dbReference>
<evidence type="ECO:0000313" key="9">
    <source>
        <dbReference type="Proteomes" id="UP001149140"/>
    </source>
</evidence>
<dbReference type="GO" id="GO:0000160">
    <property type="term" value="P:phosphorelay signal transduction system"/>
    <property type="evidence" value="ECO:0007669"/>
    <property type="project" value="InterPro"/>
</dbReference>